<accession>A0A9Q1E6M1</accession>
<evidence type="ECO:0000313" key="2">
    <source>
        <dbReference type="EMBL" id="KAJ8333200.1"/>
    </source>
</evidence>
<evidence type="ECO:0000256" key="1">
    <source>
        <dbReference type="SAM" id="MobiDB-lite"/>
    </source>
</evidence>
<sequence>MSSIDNQDYNIQRPRWPSKERFFSPLKMLKGGHFTQHGEGGEFADGTKAGTAGKRRNWGRRNNLLTRTFVSPQVYSGVPLLPPLTKMISFTATPQKIETP</sequence>
<reference evidence="2" key="1">
    <citation type="journal article" date="2023" name="Science">
        <title>Genome structures resolve the early diversification of teleost fishes.</title>
        <authorList>
            <person name="Parey E."/>
            <person name="Louis A."/>
            <person name="Montfort J."/>
            <person name="Bouchez O."/>
            <person name="Roques C."/>
            <person name="Iampietro C."/>
            <person name="Lluch J."/>
            <person name="Castinel A."/>
            <person name="Donnadieu C."/>
            <person name="Desvignes T."/>
            <person name="Floi Bucao C."/>
            <person name="Jouanno E."/>
            <person name="Wen M."/>
            <person name="Mejri S."/>
            <person name="Dirks R."/>
            <person name="Jansen H."/>
            <person name="Henkel C."/>
            <person name="Chen W.J."/>
            <person name="Zahm M."/>
            <person name="Cabau C."/>
            <person name="Klopp C."/>
            <person name="Thompson A.W."/>
            <person name="Robinson-Rechavi M."/>
            <person name="Braasch I."/>
            <person name="Lecointre G."/>
            <person name="Bobe J."/>
            <person name="Postlethwait J.H."/>
            <person name="Berthelot C."/>
            <person name="Roest Crollius H."/>
            <person name="Guiguen Y."/>
        </authorList>
    </citation>
    <scope>NUCLEOTIDE SEQUENCE</scope>
    <source>
        <strain evidence="2">WJC10195</strain>
    </source>
</reference>
<gene>
    <name evidence="2" type="ORF">SKAU_G00420960</name>
</gene>
<proteinExistence type="predicted"/>
<organism evidence="2 3">
    <name type="scientific">Synaphobranchus kaupii</name>
    <name type="common">Kaup's arrowtooth eel</name>
    <dbReference type="NCBI Taxonomy" id="118154"/>
    <lineage>
        <taxon>Eukaryota</taxon>
        <taxon>Metazoa</taxon>
        <taxon>Chordata</taxon>
        <taxon>Craniata</taxon>
        <taxon>Vertebrata</taxon>
        <taxon>Euteleostomi</taxon>
        <taxon>Actinopterygii</taxon>
        <taxon>Neopterygii</taxon>
        <taxon>Teleostei</taxon>
        <taxon>Anguilliformes</taxon>
        <taxon>Synaphobranchidae</taxon>
        <taxon>Synaphobranchus</taxon>
    </lineage>
</organism>
<keyword evidence="3" id="KW-1185">Reference proteome</keyword>
<protein>
    <submittedName>
        <fullName evidence="2">Uncharacterized protein</fullName>
    </submittedName>
</protein>
<evidence type="ECO:0000313" key="3">
    <source>
        <dbReference type="Proteomes" id="UP001152622"/>
    </source>
</evidence>
<dbReference type="AlphaFoldDB" id="A0A9Q1E6M1"/>
<feature type="region of interest" description="Disordered" evidence="1">
    <location>
        <begin position="34"/>
        <end position="59"/>
    </location>
</feature>
<comment type="caution">
    <text evidence="2">The sequence shown here is derived from an EMBL/GenBank/DDBJ whole genome shotgun (WGS) entry which is preliminary data.</text>
</comment>
<dbReference type="Proteomes" id="UP001152622">
    <property type="component" value="Chromosome 24"/>
</dbReference>
<dbReference type="EMBL" id="JAINUF010000024">
    <property type="protein sequence ID" value="KAJ8333200.1"/>
    <property type="molecule type" value="Genomic_DNA"/>
</dbReference>
<name>A0A9Q1E6M1_SYNKA</name>